<dbReference type="GO" id="GO:0005886">
    <property type="term" value="C:plasma membrane"/>
    <property type="evidence" value="ECO:0007669"/>
    <property type="project" value="UniProtKB-SubCell"/>
</dbReference>
<dbReference type="PROSITE" id="PS50928">
    <property type="entry name" value="ABC_TM1"/>
    <property type="match status" value="1"/>
</dbReference>
<dbReference type="Pfam" id="PF00528">
    <property type="entry name" value="BPD_transp_1"/>
    <property type="match status" value="1"/>
</dbReference>
<dbReference type="NCBIfam" id="TIGR02138">
    <property type="entry name" value="phosphate_pstC"/>
    <property type="match status" value="1"/>
</dbReference>
<dbReference type="PANTHER" id="PTHR30425:SF1">
    <property type="entry name" value="PHOSPHATE TRANSPORT SYSTEM PERMEASE PROTEIN PSTC"/>
    <property type="match status" value="1"/>
</dbReference>
<dbReference type="CDD" id="cd06261">
    <property type="entry name" value="TM_PBP2"/>
    <property type="match status" value="1"/>
</dbReference>
<keyword evidence="3 9" id="KW-0813">Transport</keyword>
<name>A0A7W7ZTQ0_9BACT</name>
<keyword evidence="5 10" id="KW-0592">Phosphate transport</keyword>
<reference evidence="12 13" key="1">
    <citation type="submission" date="2020-08" db="EMBL/GenBank/DDBJ databases">
        <title>Genomic Encyclopedia of Type Strains, Phase IV (KMG-V): Genome sequencing to study the core and pangenomes of soil and plant-associated prokaryotes.</title>
        <authorList>
            <person name="Whitman W."/>
        </authorList>
    </citation>
    <scope>NUCLEOTIDE SEQUENCE [LARGE SCALE GENOMIC DNA]</scope>
    <source>
        <strain evidence="12 13">X5P3</strain>
    </source>
</reference>
<dbReference type="PANTHER" id="PTHR30425">
    <property type="entry name" value="PHOSPHATE TRANSPORT SYSTEM PERMEASE PROTEIN PST"/>
    <property type="match status" value="1"/>
</dbReference>
<dbReference type="GO" id="GO:0005315">
    <property type="term" value="F:phosphate transmembrane transporter activity"/>
    <property type="evidence" value="ECO:0007669"/>
    <property type="project" value="InterPro"/>
</dbReference>
<evidence type="ECO:0000256" key="3">
    <source>
        <dbReference type="ARBA" id="ARBA00022448"/>
    </source>
</evidence>
<feature type="transmembrane region" description="Helical" evidence="9">
    <location>
        <begin position="309"/>
        <end position="336"/>
    </location>
</feature>
<evidence type="ECO:0000256" key="5">
    <source>
        <dbReference type="ARBA" id="ARBA00022592"/>
    </source>
</evidence>
<feature type="transmembrane region" description="Helical" evidence="9">
    <location>
        <begin position="106"/>
        <end position="133"/>
    </location>
</feature>
<comment type="subcellular location">
    <subcellularLocation>
        <location evidence="1 9">Cell membrane</location>
        <topology evidence="1 9">Multi-pass membrane protein</topology>
    </subcellularLocation>
</comment>
<organism evidence="12 13">
    <name type="scientific">Granulicella mallensis</name>
    <dbReference type="NCBI Taxonomy" id="940614"/>
    <lineage>
        <taxon>Bacteria</taxon>
        <taxon>Pseudomonadati</taxon>
        <taxon>Acidobacteriota</taxon>
        <taxon>Terriglobia</taxon>
        <taxon>Terriglobales</taxon>
        <taxon>Acidobacteriaceae</taxon>
        <taxon>Granulicella</taxon>
    </lineage>
</organism>
<dbReference type="Proteomes" id="UP000584867">
    <property type="component" value="Unassembled WGS sequence"/>
</dbReference>
<evidence type="ECO:0000259" key="11">
    <source>
        <dbReference type="PROSITE" id="PS50928"/>
    </source>
</evidence>
<evidence type="ECO:0000256" key="4">
    <source>
        <dbReference type="ARBA" id="ARBA00022475"/>
    </source>
</evidence>
<feature type="transmembrane region" description="Helical" evidence="9">
    <location>
        <begin position="145"/>
        <end position="171"/>
    </location>
</feature>
<keyword evidence="6 9" id="KW-0812">Transmembrane</keyword>
<gene>
    <name evidence="12" type="ORF">HDF15_003948</name>
</gene>
<evidence type="ECO:0000256" key="2">
    <source>
        <dbReference type="ARBA" id="ARBA00007069"/>
    </source>
</evidence>
<dbReference type="InterPro" id="IPR035906">
    <property type="entry name" value="MetI-like_sf"/>
</dbReference>
<dbReference type="RefSeq" id="WP_184258574.1">
    <property type="nucleotide sequence ID" value="NZ_JACHIO010000018.1"/>
</dbReference>
<proteinExistence type="inferred from homology"/>
<keyword evidence="4 10" id="KW-1003">Cell membrane</keyword>
<dbReference type="EMBL" id="JACHIO010000018">
    <property type="protein sequence ID" value="MBB5065579.1"/>
    <property type="molecule type" value="Genomic_DNA"/>
</dbReference>
<comment type="caution">
    <text evidence="12">The sequence shown here is derived from an EMBL/GenBank/DDBJ whole genome shotgun (WGS) entry which is preliminary data.</text>
</comment>
<feature type="transmembrane region" description="Helical" evidence="9">
    <location>
        <begin position="50"/>
        <end position="75"/>
    </location>
</feature>
<dbReference type="GO" id="GO:0006817">
    <property type="term" value="P:phosphate ion transport"/>
    <property type="evidence" value="ECO:0007669"/>
    <property type="project" value="UniProtKB-KW"/>
</dbReference>
<evidence type="ECO:0000313" key="12">
    <source>
        <dbReference type="EMBL" id="MBB5065579.1"/>
    </source>
</evidence>
<feature type="domain" description="ABC transmembrane type-1" evidence="11">
    <location>
        <begin position="107"/>
        <end position="332"/>
    </location>
</feature>
<dbReference type="InterPro" id="IPR011864">
    <property type="entry name" value="Phosphate_PstC"/>
</dbReference>
<dbReference type="SUPFAM" id="SSF161098">
    <property type="entry name" value="MetI-like"/>
    <property type="match status" value="1"/>
</dbReference>
<evidence type="ECO:0000256" key="10">
    <source>
        <dbReference type="RuleBase" id="RU363054"/>
    </source>
</evidence>
<evidence type="ECO:0000256" key="7">
    <source>
        <dbReference type="ARBA" id="ARBA00022989"/>
    </source>
</evidence>
<sequence>MNEPGSIQLPQTILPERSEATGPVVEVIKPPSIIRSFLQSKSSGKFADGAFQGMMVVCAMSIFFIVLLILSVLVLNSKLSMHTFGWKFFTSSAWDPNVGDFGALPFIWGTVVSSLLAVCLAVPLALCVSIFLLEICPQWLRGPIAFLTEMLAAIPSVIYGLWAIFVLVPIMRDNVGPLLQKYLGWTGFFGGPNFGVGMLTAAVILAIMIFPVISSISRDVMKAVPIHQREAALALGATRWEMIRMSVLRNARIGIVGSVILGLGRALGETMAVTMVIGNHPDISKSLFAPATTLASVIANEFSEATGDLYVSALIEIGLALFIVTIVVNAIARLLVWAVTRGNSARAV</sequence>
<evidence type="ECO:0000256" key="6">
    <source>
        <dbReference type="ARBA" id="ARBA00022692"/>
    </source>
</evidence>
<dbReference type="AlphaFoldDB" id="A0A7W7ZTQ0"/>
<dbReference type="Gene3D" id="1.10.3720.10">
    <property type="entry name" value="MetI-like"/>
    <property type="match status" value="1"/>
</dbReference>
<keyword evidence="8 9" id="KW-0472">Membrane</keyword>
<dbReference type="InterPro" id="IPR000515">
    <property type="entry name" value="MetI-like"/>
</dbReference>
<evidence type="ECO:0000256" key="8">
    <source>
        <dbReference type="ARBA" id="ARBA00023136"/>
    </source>
</evidence>
<feature type="transmembrane region" description="Helical" evidence="9">
    <location>
        <begin position="191"/>
        <end position="213"/>
    </location>
</feature>
<evidence type="ECO:0000256" key="9">
    <source>
        <dbReference type="RuleBase" id="RU363032"/>
    </source>
</evidence>
<dbReference type="InterPro" id="IPR051124">
    <property type="entry name" value="Phosphate_Transport_Permease"/>
</dbReference>
<protein>
    <recommendedName>
        <fullName evidence="10">Phosphate transport system permease protein</fullName>
    </recommendedName>
</protein>
<comment type="similarity">
    <text evidence="2 10">Belongs to the binding-protein-dependent transport system permease family. CysTW subfamily.</text>
</comment>
<evidence type="ECO:0000256" key="1">
    <source>
        <dbReference type="ARBA" id="ARBA00004651"/>
    </source>
</evidence>
<comment type="function">
    <text evidence="10">Part of the binding-protein-dependent transport system for phosphate; probably responsible for the translocation of the substrate across the membrane.</text>
</comment>
<evidence type="ECO:0000313" key="13">
    <source>
        <dbReference type="Proteomes" id="UP000584867"/>
    </source>
</evidence>
<keyword evidence="7 9" id="KW-1133">Transmembrane helix</keyword>
<feature type="transmembrane region" description="Helical" evidence="9">
    <location>
        <begin position="253"/>
        <end position="277"/>
    </location>
</feature>
<accession>A0A7W7ZTQ0</accession>